<organism evidence="13 14">
    <name type="scientific">Nitrosospira multiformis (strain ATCC 25196 / NCIMB 11849 / C 71)</name>
    <dbReference type="NCBI Taxonomy" id="323848"/>
    <lineage>
        <taxon>Bacteria</taxon>
        <taxon>Pseudomonadati</taxon>
        <taxon>Pseudomonadota</taxon>
        <taxon>Betaproteobacteria</taxon>
        <taxon>Nitrosomonadales</taxon>
        <taxon>Nitrosomonadaceae</taxon>
        <taxon>Nitrosospira</taxon>
    </lineage>
</organism>
<comment type="function">
    <text evidence="7">Supplies octaprenyl diphosphate, the precursor for the side chain of the isoprenoid quinones ubiquinone and menaquinone.</text>
</comment>
<proteinExistence type="inferred from homology"/>
<evidence type="ECO:0000256" key="5">
    <source>
        <dbReference type="ARBA" id="ARBA00022842"/>
    </source>
</evidence>
<dbReference type="InterPro" id="IPR000092">
    <property type="entry name" value="Polyprenyl_synt"/>
</dbReference>
<dbReference type="SFLD" id="SFLDS00005">
    <property type="entry name" value="Isoprenoid_Synthase_Type_I"/>
    <property type="match status" value="1"/>
</dbReference>
<dbReference type="GO" id="GO:0008299">
    <property type="term" value="P:isoprenoid biosynthetic process"/>
    <property type="evidence" value="ECO:0007669"/>
    <property type="project" value="InterPro"/>
</dbReference>
<comment type="cofactor">
    <cofactor evidence="1">
        <name>Mg(2+)</name>
        <dbReference type="ChEBI" id="CHEBI:18420"/>
    </cofactor>
</comment>
<evidence type="ECO:0000256" key="10">
    <source>
        <dbReference type="ARBA" id="ARBA00079637"/>
    </source>
</evidence>
<gene>
    <name evidence="13" type="ORF">SAMN05216403_11828</name>
</gene>
<name>A0A1H5WC72_NITMU</name>
<dbReference type="PANTHER" id="PTHR12001">
    <property type="entry name" value="GERANYLGERANYL PYROPHOSPHATE SYNTHASE"/>
    <property type="match status" value="1"/>
</dbReference>
<dbReference type="Proteomes" id="UP000236751">
    <property type="component" value="Unassembled WGS sequence"/>
</dbReference>
<dbReference type="PANTHER" id="PTHR12001:SF69">
    <property type="entry name" value="ALL TRANS-POLYPRENYL-DIPHOSPHATE SYNTHASE PDSS1"/>
    <property type="match status" value="1"/>
</dbReference>
<keyword evidence="4" id="KW-0479">Metal-binding</keyword>
<dbReference type="Pfam" id="PF00348">
    <property type="entry name" value="polyprenyl_synt"/>
    <property type="match status" value="1"/>
</dbReference>
<dbReference type="InterPro" id="IPR033749">
    <property type="entry name" value="Polyprenyl_synt_CS"/>
</dbReference>
<dbReference type="Gene3D" id="1.10.600.10">
    <property type="entry name" value="Farnesyl Diphosphate Synthase"/>
    <property type="match status" value="1"/>
</dbReference>
<evidence type="ECO:0000256" key="3">
    <source>
        <dbReference type="ARBA" id="ARBA00022679"/>
    </source>
</evidence>
<dbReference type="CDD" id="cd00685">
    <property type="entry name" value="Trans_IPPS_HT"/>
    <property type="match status" value="1"/>
</dbReference>
<evidence type="ECO:0000256" key="9">
    <source>
        <dbReference type="ARBA" id="ARBA00072473"/>
    </source>
</evidence>
<dbReference type="SUPFAM" id="SSF48576">
    <property type="entry name" value="Terpenoid synthases"/>
    <property type="match status" value="1"/>
</dbReference>
<keyword evidence="3 12" id="KW-0808">Transferase</keyword>
<dbReference type="NCBIfam" id="NF008140">
    <property type="entry name" value="PRK10888.1"/>
    <property type="match status" value="1"/>
</dbReference>
<dbReference type="GO" id="GO:0106350">
    <property type="term" value="F:all-trans-octaprenyl-diphosphate synthase activity"/>
    <property type="evidence" value="ECO:0007669"/>
    <property type="project" value="UniProtKB-EC"/>
</dbReference>
<protein>
    <recommendedName>
        <fullName evidence="9">Octaprenyl diphosphate synthase</fullName>
        <ecNumber evidence="8">2.5.1.90</ecNumber>
    </recommendedName>
    <alternativeName>
        <fullName evidence="11">All-trans-octaprenyl-diphosphate synthase</fullName>
    </alternativeName>
    <alternativeName>
        <fullName evidence="10">Octaprenyl pyrophosphate synthase</fullName>
    </alternativeName>
</protein>
<evidence type="ECO:0000256" key="11">
    <source>
        <dbReference type="ARBA" id="ARBA00083124"/>
    </source>
</evidence>
<evidence type="ECO:0000313" key="13">
    <source>
        <dbReference type="EMBL" id="SEF96791.1"/>
    </source>
</evidence>
<evidence type="ECO:0000256" key="6">
    <source>
        <dbReference type="ARBA" id="ARBA00051506"/>
    </source>
</evidence>
<comment type="similarity">
    <text evidence="2 12">Belongs to the FPP/GGPP synthase family.</text>
</comment>
<sequence>MSFVSRSEFCLFSNLTRWRRHFYHGIFFAGTSVSIERIRSLIAPDMGRVDTVIREKLHSEVVLIRQVSEYIINSGGKRLRPALVILSAGAFGYTGQYHYNLAAIVEFIHTATLLHDDVVDASELRRSKATANALFGNAASVLVGDFLYSRAFQMMVEVDNMRVMRVLADATNTIAEGEVLQLLNVRDPDVDEENYLRVIRYKTAKLFEAATRLGAILGNASPAEEEAMAVYGMHLGTAFQLTDDMLDYSGDYQETGKNLGDDLAEGKPTLPLIYAMKTGSGAQAQIIRSAIERGGEGGFQPVLEVIQQTGALDYARQRAQAESETASNMISSLPDSDYKQCLLDLSTFAVARNH</sequence>
<reference evidence="13 14" key="1">
    <citation type="submission" date="2016-10" db="EMBL/GenBank/DDBJ databases">
        <authorList>
            <person name="de Groot N.N."/>
        </authorList>
    </citation>
    <scope>NUCLEOTIDE SEQUENCE [LARGE SCALE GENOMIC DNA]</scope>
    <source>
        <strain evidence="13 14">Nl13</strain>
    </source>
</reference>
<accession>A0A1H5WC72</accession>
<dbReference type="EMBL" id="FNVK01000018">
    <property type="protein sequence ID" value="SEF96791.1"/>
    <property type="molecule type" value="Genomic_DNA"/>
</dbReference>
<dbReference type="AlphaFoldDB" id="A0A1H5WC72"/>
<dbReference type="PROSITE" id="PS00444">
    <property type="entry name" value="POLYPRENYL_SYNTHASE_2"/>
    <property type="match status" value="1"/>
</dbReference>
<evidence type="ECO:0000256" key="12">
    <source>
        <dbReference type="RuleBase" id="RU004466"/>
    </source>
</evidence>
<evidence type="ECO:0000313" key="14">
    <source>
        <dbReference type="Proteomes" id="UP000236751"/>
    </source>
</evidence>
<evidence type="ECO:0000256" key="1">
    <source>
        <dbReference type="ARBA" id="ARBA00001946"/>
    </source>
</evidence>
<dbReference type="FunFam" id="1.10.600.10:FF:000002">
    <property type="entry name" value="Octaprenyl diphosphate synthase"/>
    <property type="match status" value="1"/>
</dbReference>
<dbReference type="GO" id="GO:0046872">
    <property type="term" value="F:metal ion binding"/>
    <property type="evidence" value="ECO:0007669"/>
    <property type="project" value="UniProtKB-KW"/>
</dbReference>
<evidence type="ECO:0000256" key="4">
    <source>
        <dbReference type="ARBA" id="ARBA00022723"/>
    </source>
</evidence>
<comment type="catalytic activity">
    <reaction evidence="6">
        <text>5 isopentenyl diphosphate + (2E,6E)-farnesyl diphosphate = all-trans-octaprenyl diphosphate + 5 diphosphate</text>
        <dbReference type="Rhea" id="RHEA:27798"/>
        <dbReference type="ChEBI" id="CHEBI:33019"/>
        <dbReference type="ChEBI" id="CHEBI:57711"/>
        <dbReference type="ChEBI" id="CHEBI:128769"/>
        <dbReference type="ChEBI" id="CHEBI:175763"/>
        <dbReference type="EC" id="2.5.1.90"/>
    </reaction>
</comment>
<dbReference type="EC" id="2.5.1.90" evidence="8"/>
<keyword evidence="5" id="KW-0460">Magnesium</keyword>
<evidence type="ECO:0000256" key="8">
    <source>
        <dbReference type="ARBA" id="ARBA00066511"/>
    </source>
</evidence>
<dbReference type="InterPro" id="IPR008949">
    <property type="entry name" value="Isoprenoid_synthase_dom_sf"/>
</dbReference>
<evidence type="ECO:0000256" key="7">
    <source>
        <dbReference type="ARBA" id="ARBA00055029"/>
    </source>
</evidence>
<evidence type="ECO:0000256" key="2">
    <source>
        <dbReference type="ARBA" id="ARBA00006706"/>
    </source>
</evidence>